<proteinExistence type="predicted"/>
<accession>A0AAN6QEJ7</accession>
<name>A0AAN6QEJ7_9PEZI</name>
<evidence type="ECO:0000256" key="1">
    <source>
        <dbReference type="SAM" id="MobiDB-lite"/>
    </source>
</evidence>
<comment type="caution">
    <text evidence="2">The sequence shown here is derived from an EMBL/GenBank/DDBJ whole genome shotgun (WGS) entry which is preliminary data.</text>
</comment>
<dbReference type="EMBL" id="MU863624">
    <property type="protein sequence ID" value="KAK4106775.1"/>
    <property type="molecule type" value="Genomic_DNA"/>
</dbReference>
<feature type="region of interest" description="Disordered" evidence="1">
    <location>
        <begin position="39"/>
        <end position="68"/>
    </location>
</feature>
<organism evidence="2 3">
    <name type="scientific">Parathielavia hyrcaniae</name>
    <dbReference type="NCBI Taxonomy" id="113614"/>
    <lineage>
        <taxon>Eukaryota</taxon>
        <taxon>Fungi</taxon>
        <taxon>Dikarya</taxon>
        <taxon>Ascomycota</taxon>
        <taxon>Pezizomycotina</taxon>
        <taxon>Sordariomycetes</taxon>
        <taxon>Sordariomycetidae</taxon>
        <taxon>Sordariales</taxon>
        <taxon>Chaetomiaceae</taxon>
        <taxon>Parathielavia</taxon>
    </lineage>
</organism>
<evidence type="ECO:0000313" key="3">
    <source>
        <dbReference type="Proteomes" id="UP001305647"/>
    </source>
</evidence>
<gene>
    <name evidence="2" type="ORF">N658DRAFT_29865</name>
</gene>
<dbReference type="Proteomes" id="UP001305647">
    <property type="component" value="Unassembled WGS sequence"/>
</dbReference>
<reference evidence="2" key="2">
    <citation type="submission" date="2023-05" db="EMBL/GenBank/DDBJ databases">
        <authorList>
            <consortium name="Lawrence Berkeley National Laboratory"/>
            <person name="Steindorff A."/>
            <person name="Hensen N."/>
            <person name="Bonometti L."/>
            <person name="Westerberg I."/>
            <person name="Brannstrom I.O."/>
            <person name="Guillou S."/>
            <person name="Cros-Aarteil S."/>
            <person name="Calhoun S."/>
            <person name="Haridas S."/>
            <person name="Kuo A."/>
            <person name="Mondo S."/>
            <person name="Pangilinan J."/>
            <person name="Riley R."/>
            <person name="Labutti K."/>
            <person name="Andreopoulos B."/>
            <person name="Lipzen A."/>
            <person name="Chen C."/>
            <person name="Yanf M."/>
            <person name="Daum C."/>
            <person name="Ng V."/>
            <person name="Clum A."/>
            <person name="Ohm R."/>
            <person name="Martin F."/>
            <person name="Silar P."/>
            <person name="Natvig D."/>
            <person name="Lalanne C."/>
            <person name="Gautier V."/>
            <person name="Ament-Velasquez S.L."/>
            <person name="Kruys A."/>
            <person name="Hutchinson M.I."/>
            <person name="Powell A.J."/>
            <person name="Barry K."/>
            <person name="Miller A.N."/>
            <person name="Grigoriev I.V."/>
            <person name="Debuchy R."/>
            <person name="Gladieux P."/>
            <person name="Thoren M.H."/>
            <person name="Johannesson H."/>
        </authorList>
    </citation>
    <scope>NUCLEOTIDE SEQUENCE</scope>
    <source>
        <strain evidence="2">CBS 757.83</strain>
    </source>
</reference>
<protein>
    <submittedName>
        <fullName evidence="2">Uncharacterized protein</fullName>
    </submittedName>
</protein>
<evidence type="ECO:0000313" key="2">
    <source>
        <dbReference type="EMBL" id="KAK4106775.1"/>
    </source>
</evidence>
<dbReference type="AlphaFoldDB" id="A0AAN6QEJ7"/>
<keyword evidence="3" id="KW-1185">Reference proteome</keyword>
<sequence>MGVQNERQRQGTLAGCKATYHVRIGGDTCLERHGHHGLGGVGDLQSLETGRGREGNFPHPAPARPLKSEAVSRTVKPCAGHLFWDVMVYLSAGSPVTILRTGHQSQRF</sequence>
<reference evidence="2" key="1">
    <citation type="journal article" date="2023" name="Mol. Phylogenet. Evol.">
        <title>Genome-scale phylogeny and comparative genomics of the fungal order Sordariales.</title>
        <authorList>
            <person name="Hensen N."/>
            <person name="Bonometti L."/>
            <person name="Westerberg I."/>
            <person name="Brannstrom I.O."/>
            <person name="Guillou S."/>
            <person name="Cros-Aarteil S."/>
            <person name="Calhoun S."/>
            <person name="Haridas S."/>
            <person name="Kuo A."/>
            <person name="Mondo S."/>
            <person name="Pangilinan J."/>
            <person name="Riley R."/>
            <person name="LaButti K."/>
            <person name="Andreopoulos B."/>
            <person name="Lipzen A."/>
            <person name="Chen C."/>
            <person name="Yan M."/>
            <person name="Daum C."/>
            <person name="Ng V."/>
            <person name="Clum A."/>
            <person name="Steindorff A."/>
            <person name="Ohm R.A."/>
            <person name="Martin F."/>
            <person name="Silar P."/>
            <person name="Natvig D.O."/>
            <person name="Lalanne C."/>
            <person name="Gautier V."/>
            <person name="Ament-Velasquez S.L."/>
            <person name="Kruys A."/>
            <person name="Hutchinson M.I."/>
            <person name="Powell A.J."/>
            <person name="Barry K."/>
            <person name="Miller A.N."/>
            <person name="Grigoriev I.V."/>
            <person name="Debuchy R."/>
            <person name="Gladieux P."/>
            <person name="Hiltunen Thoren M."/>
            <person name="Johannesson H."/>
        </authorList>
    </citation>
    <scope>NUCLEOTIDE SEQUENCE</scope>
    <source>
        <strain evidence="2">CBS 757.83</strain>
    </source>
</reference>